<evidence type="ECO:0000313" key="2">
    <source>
        <dbReference type="EMBL" id="GIO43027.1"/>
    </source>
</evidence>
<evidence type="ECO:0000313" key="3">
    <source>
        <dbReference type="Proteomes" id="UP000678895"/>
    </source>
</evidence>
<comment type="caution">
    <text evidence="2">The sequence shown here is derived from an EMBL/GenBank/DDBJ whole genome shotgun (WGS) entry which is preliminary data.</text>
</comment>
<keyword evidence="3" id="KW-1185">Reference proteome</keyword>
<sequence>MVHALSKRTEHTAAAASIAFLLVEIMIDSIPLLVMNYSILTYSKRGLAEKGFAPNKG</sequence>
<keyword evidence="1" id="KW-1133">Transmembrane helix</keyword>
<proteinExistence type="predicted"/>
<dbReference type="Proteomes" id="UP000678895">
    <property type="component" value="Unassembled WGS sequence"/>
</dbReference>
<name>A0A919Y6J8_9BACL</name>
<dbReference type="AlphaFoldDB" id="A0A919Y6J8"/>
<feature type="transmembrane region" description="Helical" evidence="1">
    <location>
        <begin position="12"/>
        <end position="35"/>
    </location>
</feature>
<keyword evidence="1" id="KW-0472">Membrane</keyword>
<keyword evidence="1" id="KW-0812">Transmembrane</keyword>
<protein>
    <submittedName>
        <fullName evidence="2">Uncharacterized protein</fullName>
    </submittedName>
</protein>
<reference evidence="2" key="1">
    <citation type="submission" date="2021-03" db="EMBL/GenBank/DDBJ databases">
        <title>Antimicrobial resistance genes in bacteria isolated from Japanese honey, and their potential for conferring macrolide and lincosamide resistance in the American foulbrood pathogen Paenibacillus larvae.</title>
        <authorList>
            <person name="Okamoto M."/>
            <person name="Kumagai M."/>
            <person name="Kanamori H."/>
            <person name="Takamatsu D."/>
        </authorList>
    </citation>
    <scope>NUCLEOTIDE SEQUENCE</scope>
    <source>
        <strain evidence="2">J41TS4</strain>
    </source>
</reference>
<dbReference type="EMBL" id="BORS01000009">
    <property type="protein sequence ID" value="GIO43027.1"/>
    <property type="molecule type" value="Genomic_DNA"/>
</dbReference>
<accession>A0A919Y6J8</accession>
<gene>
    <name evidence="2" type="ORF">J41TS4_27850</name>
</gene>
<organism evidence="2 3">
    <name type="scientific">Paenibacillus apis</name>
    <dbReference type="NCBI Taxonomy" id="1792174"/>
    <lineage>
        <taxon>Bacteria</taxon>
        <taxon>Bacillati</taxon>
        <taxon>Bacillota</taxon>
        <taxon>Bacilli</taxon>
        <taxon>Bacillales</taxon>
        <taxon>Paenibacillaceae</taxon>
        <taxon>Paenibacillus</taxon>
    </lineage>
</organism>
<evidence type="ECO:0000256" key="1">
    <source>
        <dbReference type="SAM" id="Phobius"/>
    </source>
</evidence>